<dbReference type="GO" id="GO:0008175">
    <property type="term" value="F:tRNA methyltransferase activity"/>
    <property type="evidence" value="ECO:0007669"/>
    <property type="project" value="TreeGrafter"/>
</dbReference>
<dbReference type="PANTHER" id="PTHR46529:SF1">
    <property type="entry name" value="TRNA WYBUTOSINE-SYNTHESIZING PROTEIN 4"/>
    <property type="match status" value="1"/>
</dbReference>
<dbReference type="EMBL" id="MQVM01000003">
    <property type="protein sequence ID" value="ONH76848.1"/>
    <property type="molecule type" value="Genomic_DNA"/>
</dbReference>
<comment type="catalytic activity">
    <reaction evidence="1">
        <text>7-[(3S)-3-amino-3-carboxypropyl]wyosine(37) in tRNA(Phe) + S-adenosyl-L-methionine = 7-[(3S)-(3-amino-3-methoxycarbonyl)propyl]wyosine(37) in tRNA(Phe) + S-adenosyl-L-homocysteine</text>
        <dbReference type="Rhea" id="RHEA:36903"/>
        <dbReference type="Rhea" id="RHEA-COMP:10379"/>
        <dbReference type="Rhea" id="RHEA-COMP:11844"/>
        <dbReference type="ChEBI" id="CHEBI:57856"/>
        <dbReference type="ChEBI" id="CHEBI:59789"/>
        <dbReference type="ChEBI" id="CHEBI:73543"/>
        <dbReference type="ChEBI" id="CHEBI:74275"/>
        <dbReference type="EC" id="2.1.1.290"/>
    </reaction>
</comment>
<keyword evidence="7" id="KW-0489">Methyltransferase</keyword>
<evidence type="ECO:0000256" key="1">
    <source>
        <dbReference type="ARBA" id="ARBA00001806"/>
    </source>
</evidence>
<dbReference type="SUPFAM" id="SSF117281">
    <property type="entry name" value="Kelch motif"/>
    <property type="match status" value="1"/>
</dbReference>
<comment type="caution">
    <text evidence="15">The sequence shown here is derived from an EMBL/GenBank/DDBJ whole genome shotgun (WGS) entry which is preliminary data.</text>
</comment>
<evidence type="ECO:0000313" key="16">
    <source>
        <dbReference type="Proteomes" id="UP000189274"/>
    </source>
</evidence>
<dbReference type="InterPro" id="IPR029063">
    <property type="entry name" value="SAM-dependent_MTases_sf"/>
</dbReference>
<evidence type="ECO:0000256" key="11">
    <source>
        <dbReference type="ARBA" id="ARBA00029750"/>
    </source>
</evidence>
<dbReference type="PANTHER" id="PTHR46529">
    <property type="entry name" value="TRNA WYBUTOSINE-SYNTHESIZING PROTEIN 4"/>
    <property type="match status" value="1"/>
</dbReference>
<reference evidence="16" key="1">
    <citation type="journal article" date="2017" name="Genome Announc.">
        <title>Genome sequences of Cyberlindnera fabianii 65, Pichia kudriavzevii 129, and Saccharomyces cerevisiae 131 isolated from fermented masau fruits in Zimbabwe.</title>
        <authorList>
            <person name="van Rijswijck I.M.H."/>
            <person name="Derks M.F.L."/>
            <person name="Abee T."/>
            <person name="de Ridder D."/>
            <person name="Smid E.J."/>
        </authorList>
    </citation>
    <scope>NUCLEOTIDE SEQUENCE [LARGE SCALE GENOMIC DNA]</scope>
    <source>
        <strain evidence="16">129</strain>
    </source>
</reference>
<evidence type="ECO:0000256" key="6">
    <source>
        <dbReference type="ARBA" id="ARBA00018045"/>
    </source>
</evidence>
<dbReference type="EC" id="2.1.1.290" evidence="5"/>
<evidence type="ECO:0000256" key="14">
    <source>
        <dbReference type="SAM" id="MobiDB-lite"/>
    </source>
</evidence>
<dbReference type="GO" id="GO:0031591">
    <property type="term" value="P:wybutosine biosynthetic process"/>
    <property type="evidence" value="ECO:0007669"/>
    <property type="project" value="TreeGrafter"/>
</dbReference>
<dbReference type="Gene3D" id="3.40.50.150">
    <property type="entry name" value="Vaccinia Virus protein VP39"/>
    <property type="match status" value="1"/>
</dbReference>
<dbReference type="UniPathway" id="UPA00375"/>
<dbReference type="Pfam" id="PF04072">
    <property type="entry name" value="LCM"/>
    <property type="match status" value="1"/>
</dbReference>
<evidence type="ECO:0000256" key="13">
    <source>
        <dbReference type="ARBA" id="ARBA00049250"/>
    </source>
</evidence>
<feature type="compositionally biased region" description="Basic and acidic residues" evidence="14">
    <location>
        <begin position="15"/>
        <end position="32"/>
    </location>
</feature>
<dbReference type="SUPFAM" id="SSF53335">
    <property type="entry name" value="S-adenosyl-L-methionine-dependent methyltransferases"/>
    <property type="match status" value="1"/>
</dbReference>
<keyword evidence="8" id="KW-0808">Transferase</keyword>
<keyword evidence="9" id="KW-0949">S-adenosyl-L-methionine</keyword>
<comment type="pathway">
    <text evidence="2">tRNA modification; wybutosine-tRNA(Phe) biosynthesis.</text>
</comment>
<evidence type="ECO:0000256" key="5">
    <source>
        <dbReference type="ARBA" id="ARBA00012779"/>
    </source>
</evidence>
<gene>
    <name evidence="15" type="ORF">BOH78_0946</name>
</gene>
<evidence type="ECO:0000256" key="4">
    <source>
        <dbReference type="ARBA" id="ARBA00012155"/>
    </source>
</evidence>
<dbReference type="EC" id="2.3.1.231" evidence="4"/>
<protein>
    <recommendedName>
        <fullName evidence="6">tRNA wybutosine-synthesizing protein 4</fullName>
        <ecNumber evidence="5">2.1.1.290</ecNumber>
        <ecNumber evidence="4">2.3.1.231</ecNumber>
    </recommendedName>
    <alternativeName>
        <fullName evidence="12">tRNA(Phe) (7-(3-amino-3-(methoxycarbonyl)propyl)wyosine(37)-N)-methoxycarbonyltransferase</fullName>
    </alternativeName>
    <alternativeName>
        <fullName evidence="11">tRNA(Phe) (7-(3-amino-3-carboxypropyl)wyosine(37)-O)-methyltransferase</fullName>
    </alternativeName>
</protein>
<feature type="region of interest" description="Disordered" evidence="14">
    <location>
        <begin position="1"/>
        <end position="34"/>
    </location>
</feature>
<dbReference type="AlphaFoldDB" id="A0A1V2LSI9"/>
<evidence type="ECO:0000256" key="3">
    <source>
        <dbReference type="ARBA" id="ARBA00010703"/>
    </source>
</evidence>
<evidence type="ECO:0000256" key="7">
    <source>
        <dbReference type="ARBA" id="ARBA00022603"/>
    </source>
</evidence>
<dbReference type="GO" id="GO:0030488">
    <property type="term" value="P:tRNA methylation"/>
    <property type="evidence" value="ECO:0007669"/>
    <property type="project" value="TreeGrafter"/>
</dbReference>
<evidence type="ECO:0000313" key="15">
    <source>
        <dbReference type="EMBL" id="ONH76848.1"/>
    </source>
</evidence>
<accession>A0A1V2LSI9</accession>
<dbReference type="Gene3D" id="2.120.10.80">
    <property type="entry name" value="Kelch-type beta propeller"/>
    <property type="match status" value="1"/>
</dbReference>
<dbReference type="InterPro" id="IPR015915">
    <property type="entry name" value="Kelch-typ_b-propeller"/>
</dbReference>
<evidence type="ECO:0000256" key="2">
    <source>
        <dbReference type="ARBA" id="ARBA00004797"/>
    </source>
</evidence>
<name>A0A1V2LSI9_PICKU</name>
<dbReference type="Proteomes" id="UP000189274">
    <property type="component" value="Unassembled WGS sequence"/>
</dbReference>
<evidence type="ECO:0000256" key="9">
    <source>
        <dbReference type="ARBA" id="ARBA00022691"/>
    </source>
</evidence>
<dbReference type="InterPro" id="IPR007213">
    <property type="entry name" value="Ppm1/Ppm2/Tcmp"/>
</dbReference>
<keyword evidence="10" id="KW-0819">tRNA processing</keyword>
<comment type="catalytic activity">
    <reaction evidence="13">
        <text>7-[(3S)-(3-amino-3-methoxycarbonyl)propyl]wyosine(37) in tRNA(Phe) + S-adenosyl-L-methionine + CO2 = wybutosine(37) in tRNA(Phe) + S-adenosyl-L-homocysteine + 2 H(+)</text>
        <dbReference type="Rhea" id="RHEA:37119"/>
        <dbReference type="Rhea" id="RHEA-COMP:11844"/>
        <dbReference type="Rhea" id="RHEA-COMP:11847"/>
        <dbReference type="ChEBI" id="CHEBI:15378"/>
        <dbReference type="ChEBI" id="CHEBI:16526"/>
        <dbReference type="ChEBI" id="CHEBI:57856"/>
        <dbReference type="ChEBI" id="CHEBI:59789"/>
        <dbReference type="ChEBI" id="CHEBI:73544"/>
        <dbReference type="ChEBI" id="CHEBI:74275"/>
        <dbReference type="EC" id="2.3.1.231"/>
    </reaction>
</comment>
<evidence type="ECO:0000256" key="12">
    <source>
        <dbReference type="ARBA" id="ARBA00030847"/>
    </source>
</evidence>
<sequence length="689" mass="79096">MKSEVDIYSSVTQKQLEKKNKSKDFPESVKNEKKSKKVVHDLFVQGTNDSSIVSKRSVEILYADKVDENPKHFFQYFVKKSPRRTPVINRGYWIRMKSIRMAIDKIVKQQPHGQRINIINLGCGYDPLPFQLLDDEKNYDVKLFCIDVDFPELIGYKSQMIRMAPELTSLIGEEYDQKTNAPGVTIRTDRYATMGCDLTDKKLYIQQLDSFMANDTATTNIFVAEVSLAYMTPTTANPIIETSSMFNNSHFLILEQLMPSGEHHPFAKRMINHFKKMEAPLQCVHTYPTIEDQISRFKSLGYNEVNARDLLGCWELVPPELRIRVEQVEAFDEWEEFIFFGQHYINLHATNQRGVEVYPSQYKPLYQNLSVTNSKYYFEIHQEVPHIQRKFHSCFELGEAKFLTSGTNQARLADTVSLMSCVHPVHTPSTFKARVSAASITVNNRAFLIGGRRVPGMGIDEVWEFLQNGERYEWRQRNPMNEGRVKHTVTQYEDGVLVYGGSDGNQFSWYDIKSDEWIALDGHSEFHGLESAKLINCNNDIFLLGGKYHICDSESRFEFNSTVYRVEIDLRCRSFRLESVMKHETLARYGFCVFWTGSQVLLIGGVGKKLYNQNDTIVELDLKKRTVRSVPLDDKTWEQNPIIIGSDVVSVDKQAWLVCGGAVCYGFGSVWGKIMGIGIGAEPTKRLEV</sequence>
<dbReference type="VEuPathDB" id="FungiDB:C5L36_0A04790"/>
<dbReference type="Pfam" id="PF13418">
    <property type="entry name" value="Beta-prop_TYW4"/>
    <property type="match status" value="1"/>
</dbReference>
<evidence type="ECO:0000256" key="8">
    <source>
        <dbReference type="ARBA" id="ARBA00022679"/>
    </source>
</evidence>
<organism evidence="15 16">
    <name type="scientific">Pichia kudriavzevii</name>
    <name type="common">Yeast</name>
    <name type="synonym">Issatchenkia orientalis</name>
    <dbReference type="NCBI Taxonomy" id="4909"/>
    <lineage>
        <taxon>Eukaryota</taxon>
        <taxon>Fungi</taxon>
        <taxon>Dikarya</taxon>
        <taxon>Ascomycota</taxon>
        <taxon>Saccharomycotina</taxon>
        <taxon>Pichiomycetes</taxon>
        <taxon>Pichiales</taxon>
        <taxon>Pichiaceae</taxon>
        <taxon>Pichia</taxon>
    </lineage>
</organism>
<comment type="similarity">
    <text evidence="3">Belongs to the methyltransferase superfamily. LCMT family.</text>
</comment>
<proteinExistence type="inferred from homology"/>
<evidence type="ECO:0000256" key="10">
    <source>
        <dbReference type="ARBA" id="ARBA00022694"/>
    </source>
</evidence>